<sequence>PKPQHLATQKLYPSFALSRRCSDSTCDSVGRRARRGRRSPTLALSASPRLEVSRSIQMIKLETRDWVALASAAVGLATFLVFRAKPEPKPKDAPWARSKKKGENGYYYGHQNLTGGYTDGLQASDYAMNGPRKLDSATKKPVAVDSQTAVNKPRAPIASAPVIHSETIKRVTRYAWSDTPSTVKVSIEDAWDYSAISEADVSVARPADTALTISVRYDGCVHRLALTNLRSPLDDAKVKIRKKRLVVTMTKRETLLASDKAWPDLFCSAASFPASDVSAPLAD</sequence>
<evidence type="ECO:0000313" key="2">
    <source>
        <dbReference type="Proteomes" id="UP000789595"/>
    </source>
</evidence>
<gene>
    <name evidence="1" type="ORF">PECAL_1P10040</name>
</gene>
<feature type="non-terminal residue" evidence="1">
    <location>
        <position position="1"/>
    </location>
</feature>
<dbReference type="Proteomes" id="UP000789595">
    <property type="component" value="Unassembled WGS sequence"/>
</dbReference>
<comment type="caution">
    <text evidence="1">The sequence shown here is derived from an EMBL/GenBank/DDBJ whole genome shotgun (WGS) entry which is preliminary data.</text>
</comment>
<reference evidence="1" key="1">
    <citation type="submission" date="2021-11" db="EMBL/GenBank/DDBJ databases">
        <authorList>
            <consortium name="Genoscope - CEA"/>
            <person name="William W."/>
        </authorList>
    </citation>
    <scope>NUCLEOTIDE SEQUENCE</scope>
</reference>
<dbReference type="Gene3D" id="2.60.40.790">
    <property type="match status" value="1"/>
</dbReference>
<evidence type="ECO:0000313" key="1">
    <source>
        <dbReference type="EMBL" id="CAH0364631.1"/>
    </source>
</evidence>
<protein>
    <recommendedName>
        <fullName evidence="3">CS domain-containing protein</fullName>
    </recommendedName>
</protein>
<accession>A0A8J2WWU7</accession>
<dbReference type="OrthoDB" id="49464at2759"/>
<evidence type="ECO:0008006" key="3">
    <source>
        <dbReference type="Google" id="ProtNLM"/>
    </source>
</evidence>
<dbReference type="EMBL" id="CAKKNE010000001">
    <property type="protein sequence ID" value="CAH0364631.1"/>
    <property type="molecule type" value="Genomic_DNA"/>
</dbReference>
<proteinExistence type="predicted"/>
<name>A0A8J2WWU7_9STRA</name>
<dbReference type="InterPro" id="IPR008978">
    <property type="entry name" value="HSP20-like_chaperone"/>
</dbReference>
<dbReference type="AlphaFoldDB" id="A0A8J2WWU7"/>
<keyword evidence="2" id="KW-1185">Reference proteome</keyword>
<organism evidence="1 2">
    <name type="scientific">Pelagomonas calceolata</name>
    <dbReference type="NCBI Taxonomy" id="35677"/>
    <lineage>
        <taxon>Eukaryota</taxon>
        <taxon>Sar</taxon>
        <taxon>Stramenopiles</taxon>
        <taxon>Ochrophyta</taxon>
        <taxon>Pelagophyceae</taxon>
        <taxon>Pelagomonadales</taxon>
        <taxon>Pelagomonadaceae</taxon>
        <taxon>Pelagomonas</taxon>
    </lineage>
</organism>